<evidence type="ECO:0000313" key="1">
    <source>
        <dbReference type="EMBL" id="SFC21201.1"/>
    </source>
</evidence>
<name>A0A1I1HBI5_9CLOT</name>
<dbReference type="Proteomes" id="UP000199263">
    <property type="component" value="Unassembled WGS sequence"/>
</dbReference>
<dbReference type="OrthoDB" id="1922561at2"/>
<dbReference type="EMBL" id="FOMG01000001">
    <property type="protein sequence ID" value="SFC21201.1"/>
    <property type="molecule type" value="Genomic_DNA"/>
</dbReference>
<dbReference type="RefSeq" id="WP_090087999.1">
    <property type="nucleotide sequence ID" value="NZ_FOMG01000001.1"/>
</dbReference>
<proteinExistence type="predicted"/>
<protein>
    <submittedName>
        <fullName evidence="1">Uncharacterized protein</fullName>
    </submittedName>
</protein>
<reference evidence="1 2" key="1">
    <citation type="submission" date="2016-10" db="EMBL/GenBank/DDBJ databases">
        <authorList>
            <person name="de Groot N.N."/>
        </authorList>
    </citation>
    <scope>NUCLEOTIDE SEQUENCE [LARGE SCALE GENOMIC DNA]</scope>
    <source>
        <strain evidence="1 2">DSM 12992</strain>
    </source>
</reference>
<gene>
    <name evidence="1" type="ORF">SAMN05421842_101247</name>
</gene>
<organism evidence="1 2">
    <name type="scientific">Clostridium uliginosum</name>
    <dbReference type="NCBI Taxonomy" id="119641"/>
    <lineage>
        <taxon>Bacteria</taxon>
        <taxon>Bacillati</taxon>
        <taxon>Bacillota</taxon>
        <taxon>Clostridia</taxon>
        <taxon>Eubacteriales</taxon>
        <taxon>Clostridiaceae</taxon>
        <taxon>Clostridium</taxon>
    </lineage>
</organism>
<dbReference type="AlphaFoldDB" id="A0A1I1HBI5"/>
<keyword evidence="2" id="KW-1185">Reference proteome</keyword>
<evidence type="ECO:0000313" key="2">
    <source>
        <dbReference type="Proteomes" id="UP000199263"/>
    </source>
</evidence>
<sequence length="62" mass="7007">MYNPKRCCSEEEKNIKRYSGDGYHEDAFASEHSMTNVASNPVTEHYHVKGFNDVAGESSTYS</sequence>
<accession>A0A1I1HBI5</accession>